<dbReference type="EMBL" id="HF951689">
    <property type="protein sequence ID" value="CCW35405.1"/>
    <property type="molecule type" value="Genomic_DNA"/>
</dbReference>
<sequence>MLPPFVRANLVSALQNTPTVLEALTASVPLGSPIWDIRPDPKRFTLREVLAHLADWEEVFQNRIIRIRDEYLPKLPDLDPDEFAQQHHYAASDPHRQRDLFAERRQATVEIVKGLPNRAWERKGRYMEESPRVKGPMTIESWIAQMVAHDVYHIRQIVDWLAYTQQGRKE</sequence>
<feature type="domain" description="DinB-like" evidence="1">
    <location>
        <begin position="18"/>
        <end position="157"/>
    </location>
</feature>
<dbReference type="AlphaFoldDB" id="S0EUR6"/>
<evidence type="ECO:0000313" key="3">
    <source>
        <dbReference type="Proteomes" id="UP000014227"/>
    </source>
</evidence>
<dbReference type="SUPFAM" id="SSF109854">
    <property type="entry name" value="DinB/YfiT-like putative metalloenzymes"/>
    <property type="match status" value="1"/>
</dbReference>
<dbReference type="eggNOG" id="COG1011">
    <property type="taxonomic scope" value="Bacteria"/>
</dbReference>
<name>S0EUR6_CHTCT</name>
<evidence type="ECO:0000313" key="2">
    <source>
        <dbReference type="EMBL" id="CCW35405.1"/>
    </source>
</evidence>
<organism evidence="2 3">
    <name type="scientific">Chthonomonas calidirosea (strain DSM 23976 / ICMP 18418 / T49)</name>
    <dbReference type="NCBI Taxonomy" id="1303518"/>
    <lineage>
        <taxon>Bacteria</taxon>
        <taxon>Bacillati</taxon>
        <taxon>Armatimonadota</taxon>
        <taxon>Chthonomonadia</taxon>
        <taxon>Chthonomonadales</taxon>
        <taxon>Chthonomonadaceae</taxon>
        <taxon>Chthonomonas</taxon>
    </lineage>
</organism>
<dbReference type="Gene3D" id="1.20.120.450">
    <property type="entry name" value="dinb family like domain"/>
    <property type="match status" value="1"/>
</dbReference>
<dbReference type="HOGENOM" id="CLU_105789_3_1_0"/>
<dbReference type="PATRIC" id="fig|1303518.3.peg.1630"/>
<reference evidence="3" key="1">
    <citation type="submission" date="2013-03" db="EMBL/GenBank/DDBJ databases">
        <title>Genome sequence of Chthonomonas calidirosea, the first sequenced genome from the Armatimonadetes phylum (formally candidate division OP10).</title>
        <authorList>
            <person name="Lee K.C.Y."/>
            <person name="Morgan X.C."/>
            <person name="Dunfield P.F."/>
            <person name="Tamas I."/>
            <person name="Houghton K.M."/>
            <person name="Vyssotski M."/>
            <person name="Ryan J.L.J."/>
            <person name="Lagutin K."/>
            <person name="McDonald I.R."/>
            <person name="Stott M.B."/>
        </authorList>
    </citation>
    <scope>NUCLEOTIDE SEQUENCE [LARGE SCALE GENOMIC DNA]</scope>
    <source>
        <strain evidence="3">DSM 23976 / ICMP 18418 / T49</strain>
    </source>
</reference>
<dbReference type="Proteomes" id="UP000014227">
    <property type="component" value="Chromosome I"/>
</dbReference>
<evidence type="ECO:0000259" key="1">
    <source>
        <dbReference type="Pfam" id="PF12867"/>
    </source>
</evidence>
<keyword evidence="3" id="KW-1185">Reference proteome</keyword>
<dbReference type="KEGG" id="ccz:CCALI_01589"/>
<dbReference type="InParanoid" id="S0EUR6"/>
<proteinExistence type="predicted"/>
<dbReference type="InterPro" id="IPR024775">
    <property type="entry name" value="DinB-like"/>
</dbReference>
<accession>S0EUR6</accession>
<dbReference type="STRING" id="454171.CP488_02507"/>
<dbReference type="InterPro" id="IPR034660">
    <property type="entry name" value="DinB/YfiT-like"/>
</dbReference>
<dbReference type="RefSeq" id="WP_016482938.1">
    <property type="nucleotide sequence ID" value="NC_021487.1"/>
</dbReference>
<protein>
    <submittedName>
        <fullName evidence="2">DinB superfamily</fullName>
    </submittedName>
</protein>
<gene>
    <name evidence="2" type="ORF">CCALI_01589</name>
</gene>
<dbReference type="Pfam" id="PF12867">
    <property type="entry name" value="DinB_2"/>
    <property type="match status" value="1"/>
</dbReference>